<keyword evidence="3" id="KW-0812">Transmembrane</keyword>
<keyword evidence="2" id="KW-0408">Iron</keyword>
<proteinExistence type="predicted"/>
<organism evidence="4 5">
    <name type="scientific">Dillenia turbinata</name>
    <dbReference type="NCBI Taxonomy" id="194707"/>
    <lineage>
        <taxon>Eukaryota</taxon>
        <taxon>Viridiplantae</taxon>
        <taxon>Streptophyta</taxon>
        <taxon>Embryophyta</taxon>
        <taxon>Tracheophyta</taxon>
        <taxon>Spermatophyta</taxon>
        <taxon>Magnoliopsida</taxon>
        <taxon>eudicotyledons</taxon>
        <taxon>Gunneridae</taxon>
        <taxon>Pentapetalae</taxon>
        <taxon>Dilleniales</taxon>
        <taxon>Dilleniaceae</taxon>
        <taxon>Dillenia</taxon>
    </lineage>
</organism>
<sequence length="364" mass="41932">MTPFYPLVIVIVVLASLSIIFLVHNDKRDSKHSTLPPGNCGWPFIGESLELLKLCSRGSPEKFIQDRMNNFSSHAFRTSLLGQDTVVFCGPSGNKFLFSNENRIIEAWWPRSMMKPLFFPTPMITSTSEFTKKIRSSVLEFLRGETLQQFIGSMDAMEKEHLEIEWSPHREVEVFPLTRKFNFTLACRLFMGVNDPKLISKIAEPFLLVSTGFMSLPIDFPGTAYNRAMKGGKILREEVLKIVRHRKVQVLEKIDFGEAKDLLIRMLYATDEKDKFGNEMEIANTIISLFNAGNEPISATISFVLKYLAELPHIYDEVLKEQMEIAIVQKTRRMIELERHTEDEIHLECCERNNEDCISHPWSF</sequence>
<keyword evidence="1" id="KW-0479">Metal-binding</keyword>
<dbReference type="AlphaFoldDB" id="A0AAN8UIW4"/>
<dbReference type="GO" id="GO:0020037">
    <property type="term" value="F:heme binding"/>
    <property type="evidence" value="ECO:0007669"/>
    <property type="project" value="InterPro"/>
</dbReference>
<dbReference type="Pfam" id="PF00067">
    <property type="entry name" value="p450"/>
    <property type="match status" value="1"/>
</dbReference>
<dbReference type="EMBL" id="JBAMMX010000027">
    <property type="protein sequence ID" value="KAK6913549.1"/>
    <property type="molecule type" value="Genomic_DNA"/>
</dbReference>
<dbReference type="InterPro" id="IPR036396">
    <property type="entry name" value="Cyt_P450_sf"/>
</dbReference>
<evidence type="ECO:0000256" key="3">
    <source>
        <dbReference type="SAM" id="Phobius"/>
    </source>
</evidence>
<feature type="transmembrane region" description="Helical" evidence="3">
    <location>
        <begin position="6"/>
        <end position="23"/>
    </location>
</feature>
<dbReference type="InterPro" id="IPR001128">
    <property type="entry name" value="Cyt_P450"/>
</dbReference>
<evidence type="ECO:0000256" key="2">
    <source>
        <dbReference type="ARBA" id="ARBA00023004"/>
    </source>
</evidence>
<dbReference type="SUPFAM" id="SSF48264">
    <property type="entry name" value="Cytochrome P450"/>
    <property type="match status" value="1"/>
</dbReference>
<accession>A0AAN8UIW4</accession>
<name>A0AAN8UIW4_9MAGN</name>
<keyword evidence="5" id="KW-1185">Reference proteome</keyword>
<dbReference type="GO" id="GO:0016125">
    <property type="term" value="P:sterol metabolic process"/>
    <property type="evidence" value="ECO:0007669"/>
    <property type="project" value="TreeGrafter"/>
</dbReference>
<dbReference type="Gene3D" id="1.10.630.10">
    <property type="entry name" value="Cytochrome P450"/>
    <property type="match status" value="1"/>
</dbReference>
<keyword evidence="3" id="KW-1133">Transmembrane helix</keyword>
<evidence type="ECO:0000313" key="4">
    <source>
        <dbReference type="EMBL" id="KAK6913549.1"/>
    </source>
</evidence>
<dbReference type="PANTHER" id="PTHR24286">
    <property type="entry name" value="CYTOCHROME P450 26"/>
    <property type="match status" value="1"/>
</dbReference>
<gene>
    <name evidence="4" type="ORF">RJ641_023150</name>
</gene>
<dbReference type="Proteomes" id="UP001370490">
    <property type="component" value="Unassembled WGS sequence"/>
</dbReference>
<dbReference type="GO" id="GO:0005506">
    <property type="term" value="F:iron ion binding"/>
    <property type="evidence" value="ECO:0007669"/>
    <property type="project" value="InterPro"/>
</dbReference>
<keyword evidence="3" id="KW-0472">Membrane</keyword>
<evidence type="ECO:0000313" key="5">
    <source>
        <dbReference type="Proteomes" id="UP001370490"/>
    </source>
</evidence>
<dbReference type="PANTHER" id="PTHR24286:SF53">
    <property type="entry name" value="BETA-AMYRIN 28-OXIDASE-LIKE"/>
    <property type="match status" value="1"/>
</dbReference>
<dbReference type="GO" id="GO:0016705">
    <property type="term" value="F:oxidoreductase activity, acting on paired donors, with incorporation or reduction of molecular oxygen"/>
    <property type="evidence" value="ECO:0007669"/>
    <property type="project" value="InterPro"/>
</dbReference>
<dbReference type="GO" id="GO:0004497">
    <property type="term" value="F:monooxygenase activity"/>
    <property type="evidence" value="ECO:0007669"/>
    <property type="project" value="InterPro"/>
</dbReference>
<comment type="caution">
    <text evidence="4">The sequence shown here is derived from an EMBL/GenBank/DDBJ whole genome shotgun (WGS) entry which is preliminary data.</text>
</comment>
<evidence type="ECO:0000256" key="1">
    <source>
        <dbReference type="ARBA" id="ARBA00022723"/>
    </source>
</evidence>
<protein>
    <submittedName>
        <fullName evidence="4">Cytochrome P450</fullName>
    </submittedName>
</protein>
<reference evidence="4 5" key="1">
    <citation type="submission" date="2023-12" db="EMBL/GenBank/DDBJ databases">
        <title>A high-quality genome assembly for Dillenia turbinata (Dilleniales).</title>
        <authorList>
            <person name="Chanderbali A."/>
        </authorList>
    </citation>
    <scope>NUCLEOTIDE SEQUENCE [LARGE SCALE GENOMIC DNA]</scope>
    <source>
        <strain evidence="4">LSX21</strain>
        <tissue evidence="4">Leaf</tissue>
    </source>
</reference>